<keyword evidence="1" id="KW-0732">Signal</keyword>
<comment type="caution">
    <text evidence="2">The sequence shown here is derived from an EMBL/GenBank/DDBJ whole genome shotgun (WGS) entry which is preliminary data.</text>
</comment>
<dbReference type="VEuPathDB" id="PiroplasmaDB:BOVATA_027180"/>
<dbReference type="EMBL" id="BDSA01000003">
    <property type="protein sequence ID" value="GBE61225.1"/>
    <property type="molecule type" value="Genomic_DNA"/>
</dbReference>
<dbReference type="GeneID" id="39874995"/>
<dbReference type="AlphaFoldDB" id="A0A2H6KE07"/>
<evidence type="ECO:0000313" key="3">
    <source>
        <dbReference type="Proteomes" id="UP000236319"/>
    </source>
</evidence>
<evidence type="ECO:0000256" key="1">
    <source>
        <dbReference type="SAM" id="SignalP"/>
    </source>
</evidence>
<protein>
    <submittedName>
        <fullName evidence="2">Uncharacterized protein</fullName>
    </submittedName>
</protein>
<dbReference type="Proteomes" id="UP000236319">
    <property type="component" value="Unassembled WGS sequence"/>
</dbReference>
<proteinExistence type="predicted"/>
<name>A0A2H6KE07_9APIC</name>
<feature type="chain" id="PRO_5014167827" evidence="1">
    <location>
        <begin position="19"/>
        <end position="221"/>
    </location>
</feature>
<dbReference type="RefSeq" id="XP_028867468.1">
    <property type="nucleotide sequence ID" value="XM_029011635.1"/>
</dbReference>
<feature type="signal peptide" evidence="1">
    <location>
        <begin position="1"/>
        <end position="18"/>
    </location>
</feature>
<gene>
    <name evidence="2" type="ORF">BOVATA_027180</name>
</gene>
<sequence length="221" mass="24917">MDVTVPLLLLVMVGTAFGRRDNSLTSLLVRYIAERSEYKKGDQEYARITQAPMVKMHLRKVFLPSTLHAAMKNDMAEKLVERKEMAKSQRCHKQSGAGEVDRDNEFARKAITESLGAVDELERLAGEHVNKMVAHNFHEQEFKATFAGAHQRPENVAGIMQQSTGLSDYAVLPARPVNEAPQPYTLMERSKRKPSELVDQDAERLHVPLFAERGDEMVTKA</sequence>
<reference evidence="2 3" key="1">
    <citation type="journal article" date="2017" name="BMC Genomics">
        <title>Whole-genome assembly of Babesia ovata and comparative genomics between closely related pathogens.</title>
        <authorList>
            <person name="Yamagishi J."/>
            <person name="Asada M."/>
            <person name="Hakimi H."/>
            <person name="Tanaka T.Q."/>
            <person name="Sugimoto C."/>
            <person name="Kawazu S."/>
        </authorList>
    </citation>
    <scope>NUCLEOTIDE SEQUENCE [LARGE SCALE GENOMIC DNA]</scope>
    <source>
        <strain evidence="2 3">Miyake</strain>
    </source>
</reference>
<accession>A0A2H6KE07</accession>
<keyword evidence="3" id="KW-1185">Reference proteome</keyword>
<evidence type="ECO:0000313" key="2">
    <source>
        <dbReference type="EMBL" id="GBE61225.1"/>
    </source>
</evidence>
<dbReference type="OrthoDB" id="371412at2759"/>
<organism evidence="2 3">
    <name type="scientific">Babesia ovata</name>
    <dbReference type="NCBI Taxonomy" id="189622"/>
    <lineage>
        <taxon>Eukaryota</taxon>
        <taxon>Sar</taxon>
        <taxon>Alveolata</taxon>
        <taxon>Apicomplexa</taxon>
        <taxon>Aconoidasida</taxon>
        <taxon>Piroplasmida</taxon>
        <taxon>Babesiidae</taxon>
        <taxon>Babesia</taxon>
    </lineage>
</organism>